<dbReference type="GO" id="GO:0003723">
    <property type="term" value="F:RNA binding"/>
    <property type="evidence" value="ECO:0007669"/>
    <property type="project" value="TreeGrafter"/>
</dbReference>
<proteinExistence type="inferred from homology"/>
<dbReference type="PROSITE" id="PS50082">
    <property type="entry name" value="WD_REPEATS_2"/>
    <property type="match status" value="2"/>
</dbReference>
<evidence type="ECO:0000256" key="6">
    <source>
        <dbReference type="SAM" id="MobiDB-lite"/>
    </source>
</evidence>
<evidence type="ECO:0000256" key="4">
    <source>
        <dbReference type="ARBA" id="ARBA00041558"/>
    </source>
</evidence>
<name>A0A226DFF4_FOLCA</name>
<accession>A0A226DFF4</accession>
<evidence type="ECO:0000313" key="8">
    <source>
        <dbReference type="Proteomes" id="UP000198287"/>
    </source>
</evidence>
<dbReference type="InterPro" id="IPR019775">
    <property type="entry name" value="WD40_repeat_CS"/>
</dbReference>
<feature type="repeat" description="WD" evidence="5">
    <location>
        <begin position="308"/>
        <end position="343"/>
    </location>
</feature>
<dbReference type="InterPro" id="IPR036322">
    <property type="entry name" value="WD40_repeat_dom_sf"/>
</dbReference>
<dbReference type="PROSITE" id="PS00678">
    <property type="entry name" value="WD_REPEATS_1"/>
    <property type="match status" value="1"/>
</dbReference>
<comment type="caution">
    <text evidence="7">The sequence shown here is derived from an EMBL/GenBank/DDBJ whole genome shotgun (WGS) entry which is preliminary data.</text>
</comment>
<dbReference type="Gene3D" id="2.130.10.10">
    <property type="entry name" value="YVTN repeat-like/Quinoprotein amine dehydrogenase"/>
    <property type="match status" value="2"/>
</dbReference>
<evidence type="ECO:0000256" key="1">
    <source>
        <dbReference type="ARBA" id="ARBA00022574"/>
    </source>
</evidence>
<evidence type="ECO:0000256" key="2">
    <source>
        <dbReference type="ARBA" id="ARBA00022737"/>
    </source>
</evidence>
<evidence type="ECO:0000256" key="3">
    <source>
        <dbReference type="ARBA" id="ARBA00038279"/>
    </source>
</evidence>
<feature type="compositionally biased region" description="Basic and acidic residues" evidence="6">
    <location>
        <begin position="34"/>
        <end position="53"/>
    </location>
</feature>
<dbReference type="GO" id="GO:0015030">
    <property type="term" value="C:Cajal body"/>
    <property type="evidence" value="ECO:0007669"/>
    <property type="project" value="TreeGrafter"/>
</dbReference>
<dbReference type="InterPro" id="IPR051150">
    <property type="entry name" value="SWT21/TCAB1_mRNA_Telomere"/>
</dbReference>
<evidence type="ECO:0000256" key="5">
    <source>
        <dbReference type="PROSITE-ProRule" id="PRU00221"/>
    </source>
</evidence>
<dbReference type="STRING" id="158441.A0A226DFF4"/>
<sequence length="460" mass="51640">MDTEKVDQLVIPPEDSTKPSEGDTTTIPVITNDNESKNHENPQSEKVQTKENEEINGAEIDQHTEEMDVEIPVLNYWDYEIPPDFKPSNYLAVSSVEPSNRKKRLNFYKGCKWSPDGSCLLSNSDDDILRLYNVPESLYTVSDWNNYTPTENSLSMESVLKVEEGGQVYDYCWYPLMSSYDPVSCCFLTTSSDAPLHLWDAFTGKLRATYLAYDHLDQVVAAHSVAFDTTGQSIICGFNKMIRTFDITRPGRHCTDRKLKHAQITELSQPGIISCIAVNPALKSVMAVGSYLKTVGLYHDDGSVLCILQGHLGGVTHLKFSSDGTKLFSGGRKDSRLICWDMRYMGEHYTIFDRVVTTHQRIYFDTTPNGKYLVSGGTDGVVQIWDLLSSEETTAPHSSFQANPECINGVSVNPFIPLLVTSSGQRHVPKVPNYSDNEDDEEDSPNIFASEKNIKLWKFC</sequence>
<protein>
    <recommendedName>
        <fullName evidence="4">WD repeat-containing protein 79</fullName>
    </recommendedName>
</protein>
<comment type="similarity">
    <text evidence="3">Belongs to the TCAB1 family.</text>
</comment>
<dbReference type="OMA" id="ICILEGQ"/>
<organism evidence="7 8">
    <name type="scientific">Folsomia candida</name>
    <name type="common">Springtail</name>
    <dbReference type="NCBI Taxonomy" id="158441"/>
    <lineage>
        <taxon>Eukaryota</taxon>
        <taxon>Metazoa</taxon>
        <taxon>Ecdysozoa</taxon>
        <taxon>Arthropoda</taxon>
        <taxon>Hexapoda</taxon>
        <taxon>Collembola</taxon>
        <taxon>Entomobryomorpha</taxon>
        <taxon>Isotomoidea</taxon>
        <taxon>Isotomidae</taxon>
        <taxon>Proisotominae</taxon>
        <taxon>Folsomia</taxon>
    </lineage>
</organism>
<dbReference type="InterPro" id="IPR001680">
    <property type="entry name" value="WD40_rpt"/>
</dbReference>
<dbReference type="InterPro" id="IPR015943">
    <property type="entry name" value="WD40/YVTN_repeat-like_dom_sf"/>
</dbReference>
<dbReference type="PANTHER" id="PTHR13211">
    <property type="entry name" value="TELOMERASE CAJAL BODY PROTEIN 1"/>
    <property type="match status" value="1"/>
</dbReference>
<feature type="repeat" description="WD" evidence="5">
    <location>
        <begin position="367"/>
        <end position="395"/>
    </location>
</feature>
<feature type="compositionally biased region" description="Polar residues" evidence="6">
    <location>
        <begin position="22"/>
        <end position="33"/>
    </location>
</feature>
<dbReference type="Proteomes" id="UP000198287">
    <property type="component" value="Unassembled WGS sequence"/>
</dbReference>
<dbReference type="OrthoDB" id="239865at2759"/>
<keyword evidence="8" id="KW-1185">Reference proteome</keyword>
<dbReference type="SUPFAM" id="SSF50978">
    <property type="entry name" value="WD40 repeat-like"/>
    <property type="match status" value="1"/>
</dbReference>
<keyword evidence="2" id="KW-0677">Repeat</keyword>
<keyword evidence="1 5" id="KW-0853">WD repeat</keyword>
<gene>
    <name evidence="7" type="ORF">Fcan01_21540</name>
</gene>
<feature type="region of interest" description="Disordered" evidence="6">
    <location>
        <begin position="1"/>
        <end position="64"/>
    </location>
</feature>
<evidence type="ECO:0000313" key="7">
    <source>
        <dbReference type="EMBL" id="OXA43860.1"/>
    </source>
</evidence>
<dbReference type="GO" id="GO:0030576">
    <property type="term" value="P:Cajal body organization"/>
    <property type="evidence" value="ECO:0007669"/>
    <property type="project" value="TreeGrafter"/>
</dbReference>
<reference evidence="7 8" key="1">
    <citation type="submission" date="2015-12" db="EMBL/GenBank/DDBJ databases">
        <title>The genome of Folsomia candida.</title>
        <authorList>
            <person name="Faddeeva A."/>
            <person name="Derks M.F."/>
            <person name="Anvar Y."/>
            <person name="Smit S."/>
            <person name="Van Straalen N."/>
            <person name="Roelofs D."/>
        </authorList>
    </citation>
    <scope>NUCLEOTIDE SEQUENCE [LARGE SCALE GENOMIC DNA]</scope>
    <source>
        <strain evidence="7 8">VU population</strain>
        <tissue evidence="7">Whole body</tissue>
    </source>
</reference>
<dbReference type="SMART" id="SM00320">
    <property type="entry name" value="WD40"/>
    <property type="match status" value="6"/>
</dbReference>
<dbReference type="EMBL" id="LNIX01000021">
    <property type="protein sequence ID" value="OXA43860.1"/>
    <property type="molecule type" value="Genomic_DNA"/>
</dbReference>
<dbReference type="AlphaFoldDB" id="A0A226DFF4"/>
<dbReference type="Pfam" id="PF00400">
    <property type="entry name" value="WD40"/>
    <property type="match status" value="3"/>
</dbReference>
<dbReference type="PANTHER" id="PTHR13211:SF0">
    <property type="entry name" value="TELOMERASE CAJAL BODY PROTEIN 1"/>
    <property type="match status" value="1"/>
</dbReference>